<dbReference type="AlphaFoldDB" id="A0A3B0PIP7"/>
<proteinExistence type="predicted"/>
<reference evidence="2" key="1">
    <citation type="submission" date="2018-06" db="EMBL/GenBank/DDBJ databases">
        <authorList>
            <consortium name="Pathogen Informatics"/>
        </authorList>
    </citation>
    <scope>NUCLEOTIDE SEQUENCE [LARGE SCALE GENOMIC DNA]</scope>
    <source>
        <strain evidence="2">NCTC10135</strain>
    </source>
</reference>
<organism evidence="1 2">
    <name type="scientific">Metamycoplasma alkalescens</name>
    <dbReference type="NCBI Taxonomy" id="45363"/>
    <lineage>
        <taxon>Bacteria</taxon>
        <taxon>Bacillati</taxon>
        <taxon>Mycoplasmatota</taxon>
        <taxon>Mycoplasmoidales</taxon>
        <taxon>Metamycoplasmataceae</taxon>
        <taxon>Metamycoplasma</taxon>
    </lineage>
</organism>
<evidence type="ECO:0000313" key="2">
    <source>
        <dbReference type="Proteomes" id="UP000259864"/>
    </source>
</evidence>
<protein>
    <submittedName>
        <fullName evidence="1">Uncharacterized protein</fullName>
    </submittedName>
</protein>
<name>A0A3B0PIP7_9BACT</name>
<gene>
    <name evidence="1" type="ORF">NCTC10135_00134</name>
</gene>
<accession>A0A3B0PIP7</accession>
<sequence length="74" mass="7988">MLPYSPPAIMKSLGNKVPFSTMTVATIPLPLSIFDSMTVPKASRFKLAFSSNKSACKNTASNKSSIFFSWAAEP</sequence>
<dbReference type="Proteomes" id="UP000259864">
    <property type="component" value="Chromosome 1"/>
</dbReference>
<evidence type="ECO:0000313" key="1">
    <source>
        <dbReference type="EMBL" id="SYV89643.1"/>
    </source>
</evidence>
<dbReference type="EMBL" id="LS991949">
    <property type="protein sequence ID" value="SYV89643.1"/>
    <property type="molecule type" value="Genomic_DNA"/>
</dbReference>
<dbReference type="KEGG" id="mala:NCTC10135_00134"/>